<sequence length="103" mass="11403">MSRGSLFLCFGNRRSQHPPWHERKGFDATIIQMSICEMNAIPITIQMVMAFLLLYHCCCFLENSSAGNFPIPGAGGEGVGDLNGQSGSFPCMFQSLIKHKSWC</sequence>
<organism evidence="1 2">
    <name type="scientific">Caerostris darwini</name>
    <dbReference type="NCBI Taxonomy" id="1538125"/>
    <lineage>
        <taxon>Eukaryota</taxon>
        <taxon>Metazoa</taxon>
        <taxon>Ecdysozoa</taxon>
        <taxon>Arthropoda</taxon>
        <taxon>Chelicerata</taxon>
        <taxon>Arachnida</taxon>
        <taxon>Araneae</taxon>
        <taxon>Araneomorphae</taxon>
        <taxon>Entelegynae</taxon>
        <taxon>Araneoidea</taxon>
        <taxon>Araneidae</taxon>
        <taxon>Caerostris</taxon>
    </lineage>
</organism>
<reference evidence="1 2" key="1">
    <citation type="submission" date="2021-06" db="EMBL/GenBank/DDBJ databases">
        <title>Caerostris darwini draft genome.</title>
        <authorList>
            <person name="Kono N."/>
            <person name="Arakawa K."/>
        </authorList>
    </citation>
    <scope>NUCLEOTIDE SEQUENCE [LARGE SCALE GENOMIC DNA]</scope>
</reference>
<accession>A0AAV4SET9</accession>
<evidence type="ECO:0000313" key="1">
    <source>
        <dbReference type="EMBL" id="GIY31859.1"/>
    </source>
</evidence>
<dbReference type="AlphaFoldDB" id="A0AAV4SET9"/>
<gene>
    <name evidence="1" type="ORF">CDAR_37231</name>
</gene>
<dbReference type="Proteomes" id="UP001054837">
    <property type="component" value="Unassembled WGS sequence"/>
</dbReference>
<proteinExistence type="predicted"/>
<dbReference type="EMBL" id="BPLQ01007725">
    <property type="protein sequence ID" value="GIY31859.1"/>
    <property type="molecule type" value="Genomic_DNA"/>
</dbReference>
<evidence type="ECO:0000313" key="2">
    <source>
        <dbReference type="Proteomes" id="UP001054837"/>
    </source>
</evidence>
<protein>
    <submittedName>
        <fullName evidence="1">Uncharacterized protein</fullName>
    </submittedName>
</protein>
<keyword evidence="2" id="KW-1185">Reference proteome</keyword>
<comment type="caution">
    <text evidence="1">The sequence shown here is derived from an EMBL/GenBank/DDBJ whole genome shotgun (WGS) entry which is preliminary data.</text>
</comment>
<name>A0AAV4SET9_9ARAC</name>